<dbReference type="CDD" id="cd20070">
    <property type="entry name" value="5TM_YidC_Alb3"/>
    <property type="match status" value="1"/>
</dbReference>
<evidence type="ECO:0000256" key="8">
    <source>
        <dbReference type="ARBA" id="ARBA00022989"/>
    </source>
</evidence>
<evidence type="ECO:0000256" key="7">
    <source>
        <dbReference type="ARBA" id="ARBA00022927"/>
    </source>
</evidence>
<dbReference type="OrthoDB" id="9780552at2"/>
<keyword evidence="4 13" id="KW-0813">Transport</keyword>
<comment type="subunit">
    <text evidence="13">Interacts with the Sec translocase complex via SecD. Specifically interacts with transmembrane segments of nascent integral membrane proteins during membrane integration.</text>
</comment>
<dbReference type="PANTHER" id="PTHR12428">
    <property type="entry name" value="OXA1"/>
    <property type="match status" value="1"/>
</dbReference>
<evidence type="ECO:0000256" key="12">
    <source>
        <dbReference type="ARBA" id="ARBA00033342"/>
    </source>
</evidence>
<evidence type="ECO:0000256" key="14">
    <source>
        <dbReference type="SAM" id="MobiDB-lite"/>
    </source>
</evidence>
<dbReference type="NCBIfam" id="TIGR03592">
    <property type="entry name" value="yidC_oxa1_cterm"/>
    <property type="match status" value="1"/>
</dbReference>
<sequence length="559" mass="61572">MDIRRTVLWMIFSFSLLLLWNNWQIHNGKPSLFGGPTPAASTSEPQAAANNATPSVPSSPVPAAAAPSAVPGAAAPAAARSEEIVITTDVLRLTFDTMGAQLVRAELLKYPATGQPDKPTVLLDRSAGLNYVVQTGVVGAPNGQSFPTHQTPFRFVSSDRQMTGDSLAVAFESESGGMKVTKTFTLHRGRYDIDVRHDLANVGSAPVTPALYLQLERDGNDPADTSSFYHTFTGFAVYSEQDKFQKITFGDIEKKKANYIKQADNGWIAVVQHYFATAWVPPQGKPRNNELLEVQKNLYAARSIEAVGDVAPGAAARVDSHLWVGPQDQKAMAALAPGLELVVDYGWLTIIAKPLFKLMTWLHSLLGNWGWTIVALTVLIKAVFYPLAAASYRSMARMKQVAPRLQALKEKYGDDKQKLNAAMMEMYRTEKINPLGGCLPMVVQIPVFISLYWVLLASVEMRGAPWILWVHDLSIRDPFFILPAIMMATMFLQIKLNPTPPDPVQAKVMMIMPLVFGGMMFFFPAGLVLYWCVNNTLSIAQQWSITRALQRKTEAAANR</sequence>
<organism evidence="17 19">
    <name type="scientific">Achromobacter veterisilvae</name>
    <dbReference type="NCBI Taxonomy" id="2069367"/>
    <lineage>
        <taxon>Bacteria</taxon>
        <taxon>Pseudomonadati</taxon>
        <taxon>Pseudomonadota</taxon>
        <taxon>Betaproteobacteria</taxon>
        <taxon>Burkholderiales</taxon>
        <taxon>Alcaligenaceae</taxon>
        <taxon>Achromobacter</taxon>
    </lineage>
</organism>
<keyword evidence="7 13" id="KW-0653">Protein transport</keyword>
<dbReference type="Gene3D" id="2.70.98.90">
    <property type="match status" value="1"/>
</dbReference>
<feature type="transmembrane region" description="Helical" evidence="13">
    <location>
        <begin position="432"/>
        <end position="459"/>
    </location>
</feature>
<dbReference type="PRINTS" id="PR01900">
    <property type="entry name" value="YIDCPROTEIN"/>
</dbReference>
<evidence type="ECO:0000313" key="19">
    <source>
        <dbReference type="Proteomes" id="UP000289465"/>
    </source>
</evidence>
<feature type="transmembrane region" description="Helical" evidence="13">
    <location>
        <begin position="7"/>
        <end position="23"/>
    </location>
</feature>
<dbReference type="EMBL" id="CP148753">
    <property type="protein sequence ID" value="WXR74816.1"/>
    <property type="molecule type" value="Genomic_DNA"/>
</dbReference>
<dbReference type="GO" id="GO:0051205">
    <property type="term" value="P:protein insertion into membrane"/>
    <property type="evidence" value="ECO:0007669"/>
    <property type="project" value="TreeGrafter"/>
</dbReference>
<evidence type="ECO:0000256" key="13">
    <source>
        <dbReference type="HAMAP-Rule" id="MF_01810"/>
    </source>
</evidence>
<dbReference type="Pfam" id="PF02096">
    <property type="entry name" value="60KD_IMP"/>
    <property type="match status" value="1"/>
</dbReference>
<dbReference type="InterPro" id="IPR028055">
    <property type="entry name" value="YidC/Oxa/ALB_C"/>
</dbReference>
<evidence type="ECO:0000313" key="18">
    <source>
        <dbReference type="EMBL" id="WXR74816.1"/>
    </source>
</evidence>
<evidence type="ECO:0000313" key="20">
    <source>
        <dbReference type="Proteomes" id="UP001456224"/>
    </source>
</evidence>
<feature type="region of interest" description="Disordered" evidence="14">
    <location>
        <begin position="36"/>
        <end position="68"/>
    </location>
</feature>
<dbReference type="Proteomes" id="UP001456224">
    <property type="component" value="Chromosome"/>
</dbReference>
<evidence type="ECO:0000256" key="3">
    <source>
        <dbReference type="ARBA" id="ARBA00015325"/>
    </source>
</evidence>
<dbReference type="EMBL" id="UFQC01000015">
    <property type="protein sequence ID" value="SSW68649.1"/>
    <property type="molecule type" value="Genomic_DNA"/>
</dbReference>
<feature type="compositionally biased region" description="Low complexity" evidence="14">
    <location>
        <begin position="47"/>
        <end position="68"/>
    </location>
</feature>
<dbReference type="InterPro" id="IPR001708">
    <property type="entry name" value="YidC/ALB3/OXA1/COX18"/>
</dbReference>
<evidence type="ECO:0000256" key="11">
    <source>
        <dbReference type="ARBA" id="ARBA00033245"/>
    </source>
</evidence>
<gene>
    <name evidence="13 17" type="primary">yidC</name>
    <name evidence="17" type="ORF">AVE30378_03108</name>
    <name evidence="18" type="ORF">WHX56_04775</name>
</gene>
<reference evidence="18 20" key="2">
    <citation type="submission" date="2024-03" db="EMBL/GenBank/DDBJ databases">
        <title>Reference genomes for the five species model microbial community.</title>
        <authorList>
            <person name="Padfield D."/>
        </authorList>
    </citation>
    <scope>NUCLEOTIDE SEQUENCE [LARGE SCALE GENOMIC DNA]</scope>
    <source>
        <strain evidence="18 20">AB1</strain>
    </source>
</reference>
<dbReference type="InterPro" id="IPR047196">
    <property type="entry name" value="YidC_ALB_C"/>
</dbReference>
<feature type="domain" description="Membrane insertase YidC/Oxa/ALB C-terminal" evidence="15">
    <location>
        <begin position="369"/>
        <end position="547"/>
    </location>
</feature>
<feature type="transmembrane region" description="Helical" evidence="13">
    <location>
        <begin position="508"/>
        <end position="531"/>
    </location>
</feature>
<evidence type="ECO:0000256" key="6">
    <source>
        <dbReference type="ARBA" id="ARBA00022692"/>
    </source>
</evidence>
<keyword evidence="8 13" id="KW-1133">Transmembrane helix</keyword>
<evidence type="ECO:0000256" key="2">
    <source>
        <dbReference type="ARBA" id="ARBA00010527"/>
    </source>
</evidence>
<comment type="similarity">
    <text evidence="2 13">Belongs to the OXA1/ALB3/YidC family. Type 1 subfamily.</text>
</comment>
<proteinExistence type="inferred from homology"/>
<dbReference type="GO" id="GO:0032977">
    <property type="term" value="F:membrane insertase activity"/>
    <property type="evidence" value="ECO:0007669"/>
    <property type="project" value="InterPro"/>
</dbReference>
<dbReference type="AlphaFoldDB" id="A0A446CL84"/>
<dbReference type="RefSeq" id="WP_129241803.1">
    <property type="nucleotide sequence ID" value="NZ_CP148753.1"/>
</dbReference>
<keyword evidence="9 13" id="KW-0472">Membrane</keyword>
<reference evidence="17 19" key="1">
    <citation type="submission" date="2018-07" db="EMBL/GenBank/DDBJ databases">
        <authorList>
            <person name="Peeters C."/>
        </authorList>
    </citation>
    <scope>NUCLEOTIDE SEQUENCE [LARGE SCALE GENOMIC DNA]</scope>
    <source>
        <strain evidence="17 19">LMG 30378</strain>
    </source>
</reference>
<feature type="domain" description="Membrane insertase YidC N-terminal" evidence="16">
    <location>
        <begin position="84"/>
        <end position="358"/>
    </location>
</feature>
<protein>
    <recommendedName>
        <fullName evidence="3 13">Membrane protein insertase YidC</fullName>
    </recommendedName>
    <alternativeName>
        <fullName evidence="12 13">Foldase YidC</fullName>
    </alternativeName>
    <alternativeName>
        <fullName evidence="11 13">Membrane integrase YidC</fullName>
    </alternativeName>
    <alternativeName>
        <fullName evidence="13">Membrane protein YidC</fullName>
    </alternativeName>
</protein>
<evidence type="ECO:0000256" key="4">
    <source>
        <dbReference type="ARBA" id="ARBA00022448"/>
    </source>
</evidence>
<dbReference type="InterPro" id="IPR019998">
    <property type="entry name" value="Membr_insert_YidC"/>
</dbReference>
<evidence type="ECO:0000256" key="9">
    <source>
        <dbReference type="ARBA" id="ARBA00023136"/>
    </source>
</evidence>
<accession>A0A446CL84</accession>
<name>A0A446CL84_9BURK</name>
<keyword evidence="20" id="KW-1185">Reference proteome</keyword>
<evidence type="ECO:0000256" key="10">
    <source>
        <dbReference type="ARBA" id="ARBA00023186"/>
    </source>
</evidence>
<dbReference type="InterPro" id="IPR028053">
    <property type="entry name" value="Membr_insert_YidC_N"/>
</dbReference>
<dbReference type="PANTHER" id="PTHR12428:SF65">
    <property type="entry name" value="CYTOCHROME C OXIDASE ASSEMBLY PROTEIN COX18, MITOCHONDRIAL"/>
    <property type="match status" value="1"/>
</dbReference>
<evidence type="ECO:0000313" key="17">
    <source>
        <dbReference type="EMBL" id="SSW68649.1"/>
    </source>
</evidence>
<dbReference type="HAMAP" id="MF_01810">
    <property type="entry name" value="YidC_type1"/>
    <property type="match status" value="1"/>
</dbReference>
<feature type="transmembrane region" description="Helical" evidence="13">
    <location>
        <begin position="369"/>
        <end position="390"/>
    </location>
</feature>
<dbReference type="PRINTS" id="PR00701">
    <property type="entry name" value="60KDINNERMP"/>
</dbReference>
<evidence type="ECO:0000256" key="5">
    <source>
        <dbReference type="ARBA" id="ARBA00022475"/>
    </source>
</evidence>
<dbReference type="CDD" id="cd19961">
    <property type="entry name" value="EcYidC-like_peri"/>
    <property type="match status" value="1"/>
</dbReference>
<dbReference type="NCBIfam" id="TIGR03593">
    <property type="entry name" value="yidC_nterm"/>
    <property type="match status" value="1"/>
</dbReference>
<evidence type="ECO:0000259" key="15">
    <source>
        <dbReference type="Pfam" id="PF02096"/>
    </source>
</evidence>
<comment type="subcellular location">
    <subcellularLocation>
        <location evidence="1">Cell inner membrane</location>
        <topology evidence="1">Multi-pass membrane protein</topology>
    </subcellularLocation>
    <subcellularLocation>
        <location evidence="13">Cell membrane</location>
        <topology evidence="13">Multi-pass membrane protein</topology>
    </subcellularLocation>
</comment>
<keyword evidence="6 13" id="KW-0812">Transmembrane</keyword>
<evidence type="ECO:0000259" key="16">
    <source>
        <dbReference type="Pfam" id="PF14849"/>
    </source>
</evidence>
<dbReference type="Pfam" id="PF14849">
    <property type="entry name" value="YidC_periplas"/>
    <property type="match status" value="1"/>
</dbReference>
<keyword evidence="10 13" id="KW-0143">Chaperone</keyword>
<dbReference type="NCBIfam" id="NF002352">
    <property type="entry name" value="PRK01318.1-3"/>
    <property type="match status" value="1"/>
</dbReference>
<dbReference type="Proteomes" id="UP000289465">
    <property type="component" value="Unassembled WGS sequence"/>
</dbReference>
<dbReference type="GO" id="GO:0015031">
    <property type="term" value="P:protein transport"/>
    <property type="evidence" value="ECO:0007669"/>
    <property type="project" value="UniProtKB-KW"/>
</dbReference>
<evidence type="ECO:0000256" key="1">
    <source>
        <dbReference type="ARBA" id="ARBA00004429"/>
    </source>
</evidence>
<comment type="function">
    <text evidence="13">Required for the insertion and/or proper folding and/or complex formation of integral membrane proteins into the membrane. Involved in integration of membrane proteins that insert both dependently and independently of the Sec translocase complex, as well as at least some lipoproteins. Aids folding of multispanning membrane proteins.</text>
</comment>
<dbReference type="GO" id="GO:0005886">
    <property type="term" value="C:plasma membrane"/>
    <property type="evidence" value="ECO:0007669"/>
    <property type="project" value="UniProtKB-SubCell"/>
</dbReference>
<dbReference type="InterPro" id="IPR038221">
    <property type="entry name" value="YidC_periplasmic_sf"/>
</dbReference>
<keyword evidence="5 13" id="KW-1003">Cell membrane</keyword>